<dbReference type="NCBIfam" id="TIGR00676">
    <property type="entry name" value="fadh2"/>
    <property type="match status" value="1"/>
</dbReference>
<keyword evidence="9" id="KW-0486">Methionine biosynthesis</keyword>
<keyword evidence="6 12" id="KW-0274">FAD</keyword>
<evidence type="ECO:0000313" key="16">
    <source>
        <dbReference type="Proteomes" id="UP000284434"/>
    </source>
</evidence>
<keyword evidence="4" id="KW-0028">Amino-acid biosynthesis</keyword>
<keyword evidence="7 12" id="KW-0560">Oxidoreductase</keyword>
<name>A0A3D4Z6M7_9BACT</name>
<comment type="pathway">
    <text evidence="2 12">One-carbon metabolism; tetrahydrofolate interconversion.</text>
</comment>
<dbReference type="InterPro" id="IPR029041">
    <property type="entry name" value="FAD-linked_oxidoreductase-like"/>
</dbReference>
<dbReference type="GO" id="GO:0009086">
    <property type="term" value="P:methionine biosynthetic process"/>
    <property type="evidence" value="ECO:0007669"/>
    <property type="project" value="UniProtKB-KW"/>
</dbReference>
<evidence type="ECO:0000313" key="15">
    <source>
        <dbReference type="Proteomes" id="UP000284243"/>
    </source>
</evidence>
<dbReference type="GO" id="GO:0106312">
    <property type="term" value="F:methylenetetrahydrofolate reductase (NADH) activity"/>
    <property type="evidence" value="ECO:0007669"/>
    <property type="project" value="UniProtKB-EC"/>
</dbReference>
<dbReference type="GO" id="GO:0035999">
    <property type="term" value="P:tetrahydrofolate interconversion"/>
    <property type="evidence" value="ECO:0007669"/>
    <property type="project" value="UniProtKB-UniPathway"/>
</dbReference>
<dbReference type="PANTHER" id="PTHR45754:SF3">
    <property type="entry name" value="METHYLENETETRAHYDROFOLATE REDUCTASE (NADPH)"/>
    <property type="match status" value="1"/>
</dbReference>
<dbReference type="EMBL" id="QSCO01000015">
    <property type="protein sequence ID" value="RGY05883.1"/>
    <property type="molecule type" value="Genomic_DNA"/>
</dbReference>
<comment type="similarity">
    <text evidence="3 12">Belongs to the methylenetetrahydrofolate reductase family.</text>
</comment>
<dbReference type="CDD" id="cd00537">
    <property type="entry name" value="MTHFR"/>
    <property type="match status" value="1"/>
</dbReference>
<proteinExistence type="inferred from homology"/>
<dbReference type="Proteomes" id="UP000284434">
    <property type="component" value="Unassembled WGS sequence"/>
</dbReference>
<dbReference type="GO" id="GO:0071949">
    <property type="term" value="F:FAD binding"/>
    <property type="evidence" value="ECO:0007669"/>
    <property type="project" value="TreeGrafter"/>
</dbReference>
<protein>
    <recommendedName>
        <fullName evidence="12">Methylenetetrahydrofolate reductase</fullName>
        <ecNumber evidence="12">1.5.1.54</ecNumber>
    </recommendedName>
</protein>
<dbReference type="SUPFAM" id="SSF51730">
    <property type="entry name" value="FAD-linked oxidoreductase"/>
    <property type="match status" value="1"/>
</dbReference>
<dbReference type="UniPathway" id="UPA00193"/>
<comment type="cofactor">
    <cofactor evidence="1 12">
        <name>FAD</name>
        <dbReference type="ChEBI" id="CHEBI:57692"/>
    </cofactor>
</comment>
<comment type="caution">
    <text evidence="14">The sequence shown here is derived from an EMBL/GenBank/DDBJ whole genome shotgun (WGS) entry which is preliminary data.</text>
</comment>
<dbReference type="InterPro" id="IPR003171">
    <property type="entry name" value="Mehydrof_redctse-like"/>
</dbReference>
<evidence type="ECO:0000256" key="9">
    <source>
        <dbReference type="ARBA" id="ARBA00023167"/>
    </source>
</evidence>
<dbReference type="EC" id="1.5.1.54" evidence="12"/>
<dbReference type="GO" id="GO:0005829">
    <property type="term" value="C:cytosol"/>
    <property type="evidence" value="ECO:0007669"/>
    <property type="project" value="InterPro"/>
</dbReference>
<accession>A0A3D4Z6M7</accession>
<evidence type="ECO:0000256" key="11">
    <source>
        <dbReference type="ARBA" id="ARBA00048628"/>
    </source>
</evidence>
<comment type="catalytic activity">
    <reaction evidence="11">
        <text>(6S)-5-methyl-5,6,7,8-tetrahydrofolate + NAD(+) = (6R)-5,10-methylene-5,6,7,8-tetrahydrofolate + NADH + H(+)</text>
        <dbReference type="Rhea" id="RHEA:19821"/>
        <dbReference type="ChEBI" id="CHEBI:15378"/>
        <dbReference type="ChEBI" id="CHEBI:15636"/>
        <dbReference type="ChEBI" id="CHEBI:18608"/>
        <dbReference type="ChEBI" id="CHEBI:57540"/>
        <dbReference type="ChEBI" id="CHEBI:57945"/>
        <dbReference type="EC" id="1.5.1.54"/>
    </reaction>
    <physiologicalReaction direction="right-to-left" evidence="11">
        <dbReference type="Rhea" id="RHEA:19823"/>
    </physiologicalReaction>
</comment>
<organism evidence="14 16">
    <name type="scientific">Odoribacter splanchnicus</name>
    <dbReference type="NCBI Taxonomy" id="28118"/>
    <lineage>
        <taxon>Bacteria</taxon>
        <taxon>Pseudomonadati</taxon>
        <taxon>Bacteroidota</taxon>
        <taxon>Bacteroidia</taxon>
        <taxon>Bacteroidales</taxon>
        <taxon>Odoribacteraceae</taxon>
        <taxon>Odoribacter</taxon>
    </lineage>
</organism>
<evidence type="ECO:0000256" key="12">
    <source>
        <dbReference type="RuleBase" id="RU003862"/>
    </source>
</evidence>
<dbReference type="RefSeq" id="WP_046403273.1">
    <property type="nucleotide sequence ID" value="NZ_CABJFF010000012.1"/>
</dbReference>
<dbReference type="Pfam" id="PF02219">
    <property type="entry name" value="MTHFR"/>
    <property type="match status" value="1"/>
</dbReference>
<evidence type="ECO:0000313" key="13">
    <source>
        <dbReference type="EMBL" id="RGU55369.1"/>
    </source>
</evidence>
<sequence>MTKVIDIINQKKAPFASFELVPPLKGSDINKLYGAIEPLMEFAPPFINITFHRDEVEFRQTADGTFEKVTITKRPGSVAIAAAIMKRFPVEVVPHLICGGASKHQIENDLIDLNFLDIQNVVALRGDAIPGQKYFVPEPDGHRYSCELVEQIHNMNRGIYLDECLKNAVPTNFCIGVAAYPEKHYEAPNIDIDIENLKRKVDAGADYIVTQMFFDNTRFYEFAAKCRAAGITVPIIPGLKPISTQTHIEMLPRAFSIDLPQELMNEVRKCKDNKAIYQVGIEWCTAQSKDLLAHGAPAIHYYTMGKADNIREILKRTF</sequence>
<evidence type="ECO:0000256" key="10">
    <source>
        <dbReference type="ARBA" id="ARBA00034478"/>
    </source>
</evidence>
<evidence type="ECO:0000256" key="3">
    <source>
        <dbReference type="ARBA" id="ARBA00006743"/>
    </source>
</evidence>
<dbReference type="Gene3D" id="3.20.20.220">
    <property type="match status" value="1"/>
</dbReference>
<comment type="pathway">
    <text evidence="10">Amino-acid biosynthesis; L-methionine biosynthesis via de novo pathway.</text>
</comment>
<reference evidence="15 16" key="1">
    <citation type="submission" date="2018-08" db="EMBL/GenBank/DDBJ databases">
        <title>A genome reference for cultivated species of the human gut microbiota.</title>
        <authorList>
            <person name="Zou Y."/>
            <person name="Xue W."/>
            <person name="Luo G."/>
        </authorList>
    </citation>
    <scope>NUCLEOTIDE SEQUENCE [LARGE SCALE GENOMIC DNA]</scope>
    <source>
        <strain evidence="13 15">AF16-14</strain>
        <strain evidence="14 16">OF03-11</strain>
    </source>
</reference>
<dbReference type="PANTHER" id="PTHR45754">
    <property type="entry name" value="METHYLENETETRAHYDROFOLATE REDUCTASE"/>
    <property type="match status" value="1"/>
</dbReference>
<evidence type="ECO:0000256" key="2">
    <source>
        <dbReference type="ARBA" id="ARBA00004777"/>
    </source>
</evidence>
<keyword evidence="8" id="KW-0520">NAD</keyword>
<gene>
    <name evidence="14" type="primary">metF</name>
    <name evidence="13" type="ORF">DWW57_12520</name>
    <name evidence="14" type="ORF">DXA53_11340</name>
</gene>
<dbReference type="Proteomes" id="UP000284243">
    <property type="component" value="Unassembled WGS sequence"/>
</dbReference>
<dbReference type="AlphaFoldDB" id="A0A3D4Z6M7"/>
<evidence type="ECO:0000313" key="14">
    <source>
        <dbReference type="EMBL" id="RGY05883.1"/>
    </source>
</evidence>
<evidence type="ECO:0000256" key="6">
    <source>
        <dbReference type="ARBA" id="ARBA00022827"/>
    </source>
</evidence>
<evidence type="ECO:0000256" key="1">
    <source>
        <dbReference type="ARBA" id="ARBA00001974"/>
    </source>
</evidence>
<dbReference type="EMBL" id="QRYC01000018">
    <property type="protein sequence ID" value="RGU55369.1"/>
    <property type="molecule type" value="Genomic_DNA"/>
</dbReference>
<evidence type="ECO:0000256" key="4">
    <source>
        <dbReference type="ARBA" id="ARBA00022605"/>
    </source>
</evidence>
<keyword evidence="5 12" id="KW-0285">Flavoprotein</keyword>
<evidence type="ECO:0000256" key="5">
    <source>
        <dbReference type="ARBA" id="ARBA00022630"/>
    </source>
</evidence>
<evidence type="ECO:0000256" key="7">
    <source>
        <dbReference type="ARBA" id="ARBA00023002"/>
    </source>
</evidence>
<evidence type="ECO:0000256" key="8">
    <source>
        <dbReference type="ARBA" id="ARBA00023027"/>
    </source>
</evidence>
<dbReference type="InterPro" id="IPR004620">
    <property type="entry name" value="MTHF_reductase_bac"/>
</dbReference>